<gene>
    <name evidence="2" type="ORF">H7F49_00760</name>
</gene>
<dbReference type="RefSeq" id="WP_185681645.1">
    <property type="nucleotide sequence ID" value="NZ_JACLAU010000001.1"/>
</dbReference>
<dbReference type="EMBL" id="JACLAU010000001">
    <property type="protein sequence ID" value="MBC2650230.1"/>
    <property type="molecule type" value="Genomic_DNA"/>
</dbReference>
<keyword evidence="3" id="KW-1185">Reference proteome</keyword>
<proteinExistence type="inferred from homology"/>
<dbReference type="Pfam" id="PF13561">
    <property type="entry name" value="adh_short_C2"/>
    <property type="match status" value="1"/>
</dbReference>
<dbReference type="PANTHER" id="PTHR42879:SF2">
    <property type="entry name" value="3-OXOACYL-[ACYL-CARRIER-PROTEIN] REDUCTASE FABG"/>
    <property type="match status" value="1"/>
</dbReference>
<dbReference type="CDD" id="cd05233">
    <property type="entry name" value="SDR_c"/>
    <property type="match status" value="1"/>
</dbReference>
<evidence type="ECO:0000313" key="2">
    <source>
        <dbReference type="EMBL" id="MBC2650230.1"/>
    </source>
</evidence>
<dbReference type="InterPro" id="IPR002347">
    <property type="entry name" value="SDR_fam"/>
</dbReference>
<dbReference type="PANTHER" id="PTHR42879">
    <property type="entry name" value="3-OXOACYL-(ACYL-CARRIER-PROTEIN) REDUCTASE"/>
    <property type="match status" value="1"/>
</dbReference>
<dbReference type="PRINTS" id="PR00081">
    <property type="entry name" value="GDHRDH"/>
</dbReference>
<evidence type="ECO:0000313" key="3">
    <source>
        <dbReference type="Proteomes" id="UP000520156"/>
    </source>
</evidence>
<name>A0A7X1F4H5_9SPHN</name>
<organism evidence="2 3">
    <name type="scientific">Novosphingobium aerophilum</name>
    <dbReference type="NCBI Taxonomy" id="2839843"/>
    <lineage>
        <taxon>Bacteria</taxon>
        <taxon>Pseudomonadati</taxon>
        <taxon>Pseudomonadota</taxon>
        <taxon>Alphaproteobacteria</taxon>
        <taxon>Sphingomonadales</taxon>
        <taxon>Sphingomonadaceae</taxon>
        <taxon>Novosphingobium</taxon>
    </lineage>
</organism>
<dbReference type="AlphaFoldDB" id="A0A7X1F4H5"/>
<protein>
    <submittedName>
        <fullName evidence="2">SDR family oxidoreductase</fullName>
    </submittedName>
</protein>
<comment type="similarity">
    <text evidence="1">Belongs to the short-chain dehydrogenases/reductases (SDR) family.</text>
</comment>
<reference evidence="2 3" key="1">
    <citation type="submission" date="2020-08" db="EMBL/GenBank/DDBJ databases">
        <title>The genome sequence of Novosphingobium flavum 4Y4.</title>
        <authorList>
            <person name="Liu Y."/>
        </authorList>
    </citation>
    <scope>NUCLEOTIDE SEQUENCE [LARGE SCALE GENOMIC DNA]</scope>
    <source>
        <strain evidence="2 3">4Y4</strain>
    </source>
</reference>
<dbReference type="FunFam" id="3.40.50.720:FF:000084">
    <property type="entry name" value="Short-chain dehydrogenase reductase"/>
    <property type="match status" value="1"/>
</dbReference>
<dbReference type="Proteomes" id="UP000520156">
    <property type="component" value="Unassembled WGS sequence"/>
</dbReference>
<dbReference type="InterPro" id="IPR050259">
    <property type="entry name" value="SDR"/>
</dbReference>
<comment type="caution">
    <text evidence="2">The sequence shown here is derived from an EMBL/GenBank/DDBJ whole genome shotgun (WGS) entry which is preliminary data.</text>
</comment>
<dbReference type="PROSITE" id="PS00061">
    <property type="entry name" value="ADH_SHORT"/>
    <property type="match status" value="1"/>
</dbReference>
<dbReference type="SUPFAM" id="SSF51735">
    <property type="entry name" value="NAD(P)-binding Rossmann-fold domains"/>
    <property type="match status" value="1"/>
</dbReference>
<dbReference type="InterPro" id="IPR036291">
    <property type="entry name" value="NAD(P)-bd_dom_sf"/>
</dbReference>
<dbReference type="PRINTS" id="PR00080">
    <property type="entry name" value="SDRFAMILY"/>
</dbReference>
<sequence>MGGNRLAGRTAVVTGGGGGIGRGIALRFAAEGAAVVVAEFDPALGESCVEQIGARGGTARFIPTDVTDRASVEAMMTAAGPVDILVNNAWRGSGQQRIEHKTDDQFDLALRFGVYAAQWAMRAALPHMKAQGWGRIVNIASLNGVNAHIGTADYNVAKEGLRALTRTAAREWAPYGICCNIICPAALADSMRRVMAQQPGMIEAIEAANPMGRMGDPEADIGPVAAFLASEDARYVTGNTLFVDGGGHINGVAWAPQLDD</sequence>
<accession>A0A7X1F4H5</accession>
<dbReference type="GO" id="GO:0032787">
    <property type="term" value="P:monocarboxylic acid metabolic process"/>
    <property type="evidence" value="ECO:0007669"/>
    <property type="project" value="UniProtKB-ARBA"/>
</dbReference>
<evidence type="ECO:0000256" key="1">
    <source>
        <dbReference type="ARBA" id="ARBA00006484"/>
    </source>
</evidence>
<dbReference type="InterPro" id="IPR020904">
    <property type="entry name" value="Sc_DH/Rdtase_CS"/>
</dbReference>
<dbReference type="Gene3D" id="3.40.50.720">
    <property type="entry name" value="NAD(P)-binding Rossmann-like Domain"/>
    <property type="match status" value="1"/>
</dbReference>